<dbReference type="Proteomes" id="UP001623852">
    <property type="component" value="Chromosome"/>
</dbReference>
<evidence type="ECO:0000256" key="3">
    <source>
        <dbReference type="ARBA" id="ARBA00022553"/>
    </source>
</evidence>
<dbReference type="Pfam" id="PF07495">
    <property type="entry name" value="Y_Y_Y"/>
    <property type="match status" value="1"/>
</dbReference>
<evidence type="ECO:0000256" key="2">
    <source>
        <dbReference type="ARBA" id="ARBA00012438"/>
    </source>
</evidence>
<dbReference type="InterPro" id="IPR005467">
    <property type="entry name" value="His_kinase_dom"/>
</dbReference>
<evidence type="ECO:0000256" key="5">
    <source>
        <dbReference type="ARBA" id="ARBA00023125"/>
    </source>
</evidence>
<feature type="modified residue" description="4-aspartylphosphate" evidence="7">
    <location>
        <position position="1188"/>
    </location>
</feature>
<dbReference type="InterPro" id="IPR011123">
    <property type="entry name" value="Y_Y_Y"/>
</dbReference>
<keyword evidence="5" id="KW-0238">DNA-binding</keyword>
<dbReference type="InterPro" id="IPR015943">
    <property type="entry name" value="WD40/YVTN_repeat-like_dom_sf"/>
</dbReference>
<feature type="signal peptide" evidence="8">
    <location>
        <begin position="1"/>
        <end position="20"/>
    </location>
</feature>
<dbReference type="InterPro" id="IPR011006">
    <property type="entry name" value="CheY-like_superfamily"/>
</dbReference>
<sequence>MKRKIITGCLFLLTAFISHAQYSNLKFENFDTSKGLSSSTCVDIFQDHEGFLWFGTIDGLNKYNGYDFEIYRNILDDPNSISNNRITVITEDNKGRLWIGTSNGLNVFDRDTEKFYKINLDQKKKESANFREEINGLLYHKIDNSLWVAAKNGVTKLLLDDTQSGTYDKIKFTHYSYNSKDPQSLDSNDVTSVIEDRKGNIWLGTKGNHLHRYNPQTNNFTRFPIDFKGSQYLNHLPKRILIDKDGDFWIGNDISSLFLFNVHAGTFKNVSPLNKSVPIFHLYQDKKGVVWASTDGDGIFLLDKNKGLLQHLLHNPFNPFSLSNNQASEVLEDKNGIYWIATYNTGLNKLAISKTSFGHYFYKSESNEGLSAKIAQSVLQDSKKRIWIGTDGGGLNLFDEKKGTFRHYRARAGDPNALSSDKIVNLVEGDNGVLWVCTWDGGLNKFYTDSGKVKPYQYSKTNPFSIGQNTVWCAKKDLNGYLWLGTSTGGLNLFDPVSEKFYHYKNQPGDFRSLISNFVFSLFIDSKNRLFVGTSQGLCVMSLNTIKGRIPDKINFNEIKIKNIQGNRINYITEDYKKNIWVGTDMGLYELDTALNLQHSYSSLNGLPNNLVVGVEEDNNKNLWITTKGGLSYFNPKTGVFKNFNTHDGLQGTEFQSKSIDKTQDGRIIVGGINGFNIFNPNDISLKSNVVNPVITEIRLFNKKVSPGEVIHGRVLLDRAITKIKEIELKYNQGYISFGFVALNYQNPERVKYAYKLDGLDQGYINAGSGRIANYSNLEPGDYTFEVIAAIDGQWDQAKKTAIRLKVDSPPWKTWWAYCFYILAFSSLLYFGVNYYTRKIREEKEQELDQMKLNFFINVSHEFRTPLTLILNPVDKILSSFNDPEEVKKSALIIQRSSRRLLHLVNQLLDLRKMDLGKTPLEISRINIVKFSKDVFLLFEDLAKAKGIQFVFDSPKKEFYGMFDPDKIEKILSNLLSNAIKFTDKGGTITLSLSESMQEKTTSLLWFFKKSKMERVLEMKVKDTGIGLRKEEINKVFQRFFHPDSTKTGTGIGLNFIKSLVELHKGEILVESEYEVGTTFIVRIPADLQVNKKSLVNSHQAGNYEIDRNSLISAEYEIAISNEDEAFVSVDIDKEGNRSVVLIVEDNKELRSHLKNELSNQFQVKEASNGLIGLEKVKKYFPDIIISDVMMPEMDGFELCRQVKNDLETSHIPVILLTARSLEEDRIEGYDTGADEYLSKPFNINVLKARIKNLLEARKRAKERFASIGSILPSSEIATNSLDEAFLDKTTKIVLHHISDPDFALEDIIKELSIGRSQFYRKISSITGQNPSNFIRTIRLKYASELLLSKQYSVKEITHMCGFNSSAYFTKTFRELFGLTPTQFVEGKPEK</sequence>
<dbReference type="PANTHER" id="PTHR43547:SF2">
    <property type="entry name" value="HYBRID SIGNAL TRANSDUCTION HISTIDINE KINASE C"/>
    <property type="match status" value="1"/>
</dbReference>
<evidence type="ECO:0000259" key="11">
    <source>
        <dbReference type="PROSITE" id="PS50110"/>
    </source>
</evidence>
<dbReference type="InterPro" id="IPR003594">
    <property type="entry name" value="HATPase_dom"/>
</dbReference>
<evidence type="ECO:0000256" key="1">
    <source>
        <dbReference type="ARBA" id="ARBA00000085"/>
    </source>
</evidence>
<evidence type="ECO:0000259" key="9">
    <source>
        <dbReference type="PROSITE" id="PS01124"/>
    </source>
</evidence>
<dbReference type="PROSITE" id="PS50109">
    <property type="entry name" value="HIS_KIN"/>
    <property type="match status" value="1"/>
</dbReference>
<feature type="domain" description="Response regulatory" evidence="11">
    <location>
        <begin position="1140"/>
        <end position="1255"/>
    </location>
</feature>
<dbReference type="RefSeq" id="WP_406843917.1">
    <property type="nucleotide sequence ID" value="NZ_CP150845.1"/>
</dbReference>
<dbReference type="Pfam" id="PF00512">
    <property type="entry name" value="HisKA"/>
    <property type="match status" value="1"/>
</dbReference>
<dbReference type="InterPro" id="IPR018060">
    <property type="entry name" value="HTH_AraC"/>
</dbReference>
<proteinExistence type="predicted"/>
<feature type="chain" id="PRO_5046017471" description="histidine kinase" evidence="8">
    <location>
        <begin position="21"/>
        <end position="1391"/>
    </location>
</feature>
<dbReference type="InterPro" id="IPR011110">
    <property type="entry name" value="Reg_prop"/>
</dbReference>
<dbReference type="PROSITE" id="PS50110">
    <property type="entry name" value="RESPONSE_REGULATORY"/>
    <property type="match status" value="1"/>
</dbReference>
<evidence type="ECO:0000256" key="8">
    <source>
        <dbReference type="SAM" id="SignalP"/>
    </source>
</evidence>
<organism evidence="12 13">
    <name type="scientific">Flavobacterium soyae</name>
    <dbReference type="NCBI Taxonomy" id="2903098"/>
    <lineage>
        <taxon>Bacteria</taxon>
        <taxon>Pseudomonadati</taxon>
        <taxon>Bacteroidota</taxon>
        <taxon>Flavobacteriia</taxon>
        <taxon>Flavobacteriales</taxon>
        <taxon>Flavobacteriaceae</taxon>
        <taxon>Flavobacterium</taxon>
    </lineage>
</organism>
<dbReference type="CDD" id="cd17574">
    <property type="entry name" value="REC_OmpR"/>
    <property type="match status" value="1"/>
</dbReference>
<evidence type="ECO:0000313" key="13">
    <source>
        <dbReference type="Proteomes" id="UP001623852"/>
    </source>
</evidence>
<name>A0ABZ2UCI0_9FLAO</name>
<keyword evidence="13" id="KW-1185">Reference proteome</keyword>
<keyword evidence="8" id="KW-0732">Signal</keyword>
<dbReference type="Pfam" id="PF02518">
    <property type="entry name" value="HATPase_c"/>
    <property type="match status" value="1"/>
</dbReference>
<dbReference type="SMART" id="SM00342">
    <property type="entry name" value="HTH_ARAC"/>
    <property type="match status" value="1"/>
</dbReference>
<dbReference type="PRINTS" id="PR00344">
    <property type="entry name" value="BCTRLSENSOR"/>
</dbReference>
<evidence type="ECO:0000256" key="7">
    <source>
        <dbReference type="PROSITE-ProRule" id="PRU00169"/>
    </source>
</evidence>
<reference evidence="12 13" key="1">
    <citation type="submission" date="2024-03" db="EMBL/GenBank/DDBJ databases">
        <title>Flavobacterium soyae.</title>
        <authorList>
            <person name="Zheng W."/>
        </authorList>
    </citation>
    <scope>NUCLEOTIDE SEQUENCE [LARGE SCALE GENOMIC DNA]</scope>
    <source>
        <strain evidence="12 13">55</strain>
    </source>
</reference>
<gene>
    <name evidence="12" type="ORF">AABD74_18810</name>
</gene>
<keyword evidence="6" id="KW-0804">Transcription</keyword>
<dbReference type="Gene3D" id="2.60.40.10">
    <property type="entry name" value="Immunoglobulins"/>
    <property type="match status" value="1"/>
</dbReference>
<dbReference type="Pfam" id="PF12833">
    <property type="entry name" value="HTH_18"/>
    <property type="match status" value="1"/>
</dbReference>
<dbReference type="InterPro" id="IPR004358">
    <property type="entry name" value="Sig_transdc_His_kin-like_C"/>
</dbReference>
<comment type="catalytic activity">
    <reaction evidence="1">
        <text>ATP + protein L-histidine = ADP + protein N-phospho-L-histidine.</text>
        <dbReference type="EC" id="2.7.13.3"/>
    </reaction>
</comment>
<dbReference type="InterPro" id="IPR036097">
    <property type="entry name" value="HisK_dim/P_sf"/>
</dbReference>
<keyword evidence="3 7" id="KW-0597">Phosphoprotein</keyword>
<dbReference type="Pfam" id="PF07494">
    <property type="entry name" value="Reg_prop"/>
    <property type="match status" value="2"/>
</dbReference>
<dbReference type="Gene3D" id="3.40.50.2300">
    <property type="match status" value="1"/>
</dbReference>
<dbReference type="PROSITE" id="PS00041">
    <property type="entry name" value="HTH_ARAC_FAMILY_1"/>
    <property type="match status" value="1"/>
</dbReference>
<feature type="domain" description="Histidine kinase" evidence="10">
    <location>
        <begin position="858"/>
        <end position="1088"/>
    </location>
</feature>
<protein>
    <recommendedName>
        <fullName evidence="2">histidine kinase</fullName>
        <ecNumber evidence="2">2.7.13.3</ecNumber>
    </recommendedName>
</protein>
<dbReference type="Gene3D" id="1.10.10.60">
    <property type="entry name" value="Homeodomain-like"/>
    <property type="match status" value="1"/>
</dbReference>
<dbReference type="EMBL" id="CP150845">
    <property type="protein sequence ID" value="WYZ19208.1"/>
    <property type="molecule type" value="Genomic_DNA"/>
</dbReference>
<evidence type="ECO:0000313" key="12">
    <source>
        <dbReference type="EMBL" id="WYZ19208.1"/>
    </source>
</evidence>
<dbReference type="InterPro" id="IPR036890">
    <property type="entry name" value="HATPase_C_sf"/>
</dbReference>
<dbReference type="PANTHER" id="PTHR43547">
    <property type="entry name" value="TWO-COMPONENT HISTIDINE KINASE"/>
    <property type="match status" value="1"/>
</dbReference>
<dbReference type="EC" id="2.7.13.3" evidence="2"/>
<dbReference type="Gene3D" id="2.130.10.10">
    <property type="entry name" value="YVTN repeat-like/Quinoprotein amine dehydrogenase"/>
    <property type="match status" value="2"/>
</dbReference>
<dbReference type="SMART" id="SM00387">
    <property type="entry name" value="HATPase_c"/>
    <property type="match status" value="1"/>
</dbReference>
<dbReference type="SMART" id="SM00388">
    <property type="entry name" value="HisKA"/>
    <property type="match status" value="1"/>
</dbReference>
<dbReference type="InterPro" id="IPR001789">
    <property type="entry name" value="Sig_transdc_resp-reg_receiver"/>
</dbReference>
<dbReference type="CDD" id="cd00082">
    <property type="entry name" value="HisKA"/>
    <property type="match status" value="1"/>
</dbReference>
<dbReference type="Gene3D" id="1.10.287.130">
    <property type="match status" value="1"/>
</dbReference>
<evidence type="ECO:0000256" key="4">
    <source>
        <dbReference type="ARBA" id="ARBA00023015"/>
    </source>
</evidence>
<dbReference type="SUPFAM" id="SSF63829">
    <property type="entry name" value="Calcium-dependent phosphotriesterase"/>
    <property type="match status" value="2"/>
</dbReference>
<keyword evidence="4" id="KW-0805">Transcription regulation</keyword>
<dbReference type="InterPro" id="IPR003661">
    <property type="entry name" value="HisK_dim/P_dom"/>
</dbReference>
<dbReference type="SUPFAM" id="SSF55874">
    <property type="entry name" value="ATPase domain of HSP90 chaperone/DNA topoisomerase II/histidine kinase"/>
    <property type="match status" value="1"/>
</dbReference>
<feature type="domain" description="HTH araC/xylS-type" evidence="9">
    <location>
        <begin position="1288"/>
        <end position="1387"/>
    </location>
</feature>
<dbReference type="PROSITE" id="PS01124">
    <property type="entry name" value="HTH_ARAC_FAMILY_2"/>
    <property type="match status" value="1"/>
</dbReference>
<accession>A0ABZ2UCI0</accession>
<dbReference type="InterPro" id="IPR018062">
    <property type="entry name" value="HTH_AraC-typ_CS"/>
</dbReference>
<dbReference type="SUPFAM" id="SSF47384">
    <property type="entry name" value="Homodimeric domain of signal transducing histidine kinase"/>
    <property type="match status" value="1"/>
</dbReference>
<dbReference type="SUPFAM" id="SSF46689">
    <property type="entry name" value="Homeodomain-like"/>
    <property type="match status" value="1"/>
</dbReference>
<dbReference type="Gene3D" id="3.30.565.10">
    <property type="entry name" value="Histidine kinase-like ATPase, C-terminal domain"/>
    <property type="match status" value="1"/>
</dbReference>
<dbReference type="SMART" id="SM00448">
    <property type="entry name" value="REC"/>
    <property type="match status" value="1"/>
</dbReference>
<dbReference type="InterPro" id="IPR009057">
    <property type="entry name" value="Homeodomain-like_sf"/>
</dbReference>
<evidence type="ECO:0000256" key="6">
    <source>
        <dbReference type="ARBA" id="ARBA00023163"/>
    </source>
</evidence>
<evidence type="ECO:0000259" key="10">
    <source>
        <dbReference type="PROSITE" id="PS50109"/>
    </source>
</evidence>
<dbReference type="Pfam" id="PF00072">
    <property type="entry name" value="Response_reg"/>
    <property type="match status" value="1"/>
</dbReference>
<dbReference type="SUPFAM" id="SSF101898">
    <property type="entry name" value="NHL repeat"/>
    <property type="match status" value="1"/>
</dbReference>
<dbReference type="SUPFAM" id="SSF52172">
    <property type="entry name" value="CheY-like"/>
    <property type="match status" value="1"/>
</dbReference>
<dbReference type="InterPro" id="IPR013783">
    <property type="entry name" value="Ig-like_fold"/>
</dbReference>